<dbReference type="AlphaFoldDB" id="A0A9W8LDT6"/>
<dbReference type="EMBL" id="JANBUH010000008">
    <property type="protein sequence ID" value="KAJ2757051.1"/>
    <property type="molecule type" value="Genomic_DNA"/>
</dbReference>
<gene>
    <name evidence="1" type="ORF">GGI19_000347</name>
</gene>
<keyword evidence="2" id="KW-1185">Reference proteome</keyword>
<comment type="caution">
    <text evidence="1">The sequence shown here is derived from an EMBL/GenBank/DDBJ whole genome shotgun (WGS) entry which is preliminary data.</text>
</comment>
<dbReference type="Proteomes" id="UP001140011">
    <property type="component" value="Unassembled WGS sequence"/>
</dbReference>
<sequence>MFKDIKNKGTLKSNFPEKCIPYQLYPSGSEKKKLYHYGKLYTSRLYAVKVHYLDGNRFSMLLSDGEVGDITYKYVKANNLFKVDNEEYEMRSLVVEDDEEVEVGYKPVEFYMNDQTDLRIGSKALNLDSITQGGYTIANIINWLYC</sequence>
<evidence type="ECO:0000313" key="2">
    <source>
        <dbReference type="Proteomes" id="UP001140011"/>
    </source>
</evidence>
<reference evidence="1" key="1">
    <citation type="submission" date="2022-07" db="EMBL/GenBank/DDBJ databases">
        <title>Phylogenomic reconstructions and comparative analyses of Kickxellomycotina fungi.</title>
        <authorList>
            <person name="Reynolds N.K."/>
            <person name="Stajich J.E."/>
            <person name="Barry K."/>
            <person name="Grigoriev I.V."/>
            <person name="Crous P."/>
            <person name="Smith M.E."/>
        </authorList>
    </citation>
    <scope>NUCLEOTIDE SEQUENCE</scope>
    <source>
        <strain evidence="1">BCRC 34297</strain>
    </source>
</reference>
<protein>
    <submittedName>
        <fullName evidence="1">Uncharacterized protein</fullName>
    </submittedName>
</protein>
<organism evidence="1 2">
    <name type="scientific">Coemansia pectinata</name>
    <dbReference type="NCBI Taxonomy" id="1052879"/>
    <lineage>
        <taxon>Eukaryota</taxon>
        <taxon>Fungi</taxon>
        <taxon>Fungi incertae sedis</taxon>
        <taxon>Zoopagomycota</taxon>
        <taxon>Kickxellomycotina</taxon>
        <taxon>Kickxellomycetes</taxon>
        <taxon>Kickxellales</taxon>
        <taxon>Kickxellaceae</taxon>
        <taxon>Coemansia</taxon>
    </lineage>
</organism>
<dbReference type="OrthoDB" id="10359779at2759"/>
<proteinExistence type="predicted"/>
<evidence type="ECO:0000313" key="1">
    <source>
        <dbReference type="EMBL" id="KAJ2757051.1"/>
    </source>
</evidence>
<name>A0A9W8LDT6_9FUNG</name>
<accession>A0A9W8LDT6</accession>